<dbReference type="AlphaFoldDB" id="A0A162T9H1"/>
<dbReference type="Proteomes" id="UP000077315">
    <property type="component" value="Unassembled WGS sequence"/>
</dbReference>
<organism evidence="1 2">
    <name type="scientific">Phycomyces blakesleeanus (strain ATCC 8743b / DSM 1359 / FGSC 10004 / NBRC 33097 / NRRL 1555)</name>
    <dbReference type="NCBI Taxonomy" id="763407"/>
    <lineage>
        <taxon>Eukaryota</taxon>
        <taxon>Fungi</taxon>
        <taxon>Fungi incertae sedis</taxon>
        <taxon>Mucoromycota</taxon>
        <taxon>Mucoromycotina</taxon>
        <taxon>Mucoromycetes</taxon>
        <taxon>Mucorales</taxon>
        <taxon>Phycomycetaceae</taxon>
        <taxon>Phycomyces</taxon>
    </lineage>
</organism>
<keyword evidence="2" id="KW-1185">Reference proteome</keyword>
<dbReference type="EMBL" id="KV441026">
    <property type="protein sequence ID" value="OAD67022.1"/>
    <property type="molecule type" value="Genomic_DNA"/>
</dbReference>
<name>A0A162T9H1_PHYB8</name>
<reference evidence="2" key="1">
    <citation type="submission" date="2015-06" db="EMBL/GenBank/DDBJ databases">
        <title>Expansion of signal transduction pathways in fungi by whole-genome duplication.</title>
        <authorList>
            <consortium name="DOE Joint Genome Institute"/>
            <person name="Corrochano L.M."/>
            <person name="Kuo A."/>
            <person name="Marcet-Houben M."/>
            <person name="Polaino S."/>
            <person name="Salamov A."/>
            <person name="Villalobos J.M."/>
            <person name="Alvarez M.I."/>
            <person name="Avalos J."/>
            <person name="Benito E.P."/>
            <person name="Benoit I."/>
            <person name="Burger G."/>
            <person name="Camino L.P."/>
            <person name="Canovas D."/>
            <person name="Cerda-Olmedo E."/>
            <person name="Cheng J.-F."/>
            <person name="Dominguez A."/>
            <person name="Elias M."/>
            <person name="Eslava A.P."/>
            <person name="Glaser F."/>
            <person name="Grimwood J."/>
            <person name="Gutierrez G."/>
            <person name="Heitman J."/>
            <person name="Henrissat B."/>
            <person name="Iturriaga E.A."/>
            <person name="Lang B.F."/>
            <person name="Lavin J.L."/>
            <person name="Lee S."/>
            <person name="Li W."/>
            <person name="Lindquist E."/>
            <person name="Lopez-Garcia S."/>
            <person name="Luque E.M."/>
            <person name="Marcos A.T."/>
            <person name="Martin J."/>
            <person name="McCluskey K."/>
            <person name="Medina H.R."/>
            <person name="Miralles-Duran A."/>
            <person name="Miyazaki A."/>
            <person name="Munoz-Torres E."/>
            <person name="Oguiza J.A."/>
            <person name="Ohm R."/>
            <person name="Olmedo M."/>
            <person name="Orejas M."/>
            <person name="Ortiz-Castellanos L."/>
            <person name="Pisabarro A.G."/>
            <person name="Rodriguez-Romero J."/>
            <person name="Ruiz-Herrera J."/>
            <person name="Ruiz-Vazquez R."/>
            <person name="Sanz C."/>
            <person name="Schackwitz W."/>
            <person name="Schmutz J."/>
            <person name="Shahriari M."/>
            <person name="Shelest E."/>
            <person name="Silva-Franco F."/>
            <person name="Soanes D."/>
            <person name="Syed K."/>
            <person name="Tagua V.G."/>
            <person name="Talbot N.J."/>
            <person name="Thon M."/>
            <person name="De vries R.P."/>
            <person name="Wiebenga A."/>
            <person name="Yadav J.S."/>
            <person name="Braun E.L."/>
            <person name="Baker S."/>
            <person name="Garre V."/>
            <person name="Horwitz B."/>
            <person name="Torres-Martinez S."/>
            <person name="Idnurm A."/>
            <person name="Herrera-Estrella A."/>
            <person name="Gabaldon T."/>
            <person name="Grigoriev I.V."/>
        </authorList>
    </citation>
    <scope>NUCLEOTIDE SEQUENCE [LARGE SCALE GENOMIC DNA]</scope>
    <source>
        <strain evidence="2">NRRL 1555(-)</strain>
    </source>
</reference>
<evidence type="ECO:0000313" key="2">
    <source>
        <dbReference type="Proteomes" id="UP000077315"/>
    </source>
</evidence>
<dbReference type="OrthoDB" id="2252251at2759"/>
<protein>
    <submittedName>
        <fullName evidence="1">Uncharacterized protein</fullName>
    </submittedName>
</protein>
<evidence type="ECO:0000313" key="1">
    <source>
        <dbReference type="EMBL" id="OAD67022.1"/>
    </source>
</evidence>
<sequence length="90" mass="10493">MKPPIHPGNPVWKTRSEWLKMKESTAVDIIITKEQSRDDLLKKFRLKDEITNQGWGDEPVEAESGWGEPKASSGWKETWEYALVYVCMKR</sequence>
<gene>
    <name evidence="1" type="ORF">PHYBLDRAFT_151966</name>
</gene>
<proteinExistence type="predicted"/>
<dbReference type="RefSeq" id="XP_018285062.1">
    <property type="nucleotide sequence ID" value="XM_018432795.1"/>
</dbReference>
<dbReference type="GeneID" id="28993701"/>
<dbReference type="VEuPathDB" id="FungiDB:PHYBLDRAFT_151966"/>
<accession>A0A162T9H1</accession>
<dbReference type="InParanoid" id="A0A162T9H1"/>